<dbReference type="Proteomes" id="UP000789396">
    <property type="component" value="Unassembled WGS sequence"/>
</dbReference>
<comment type="caution">
    <text evidence="1">The sequence shown here is derived from an EMBL/GenBank/DDBJ whole genome shotgun (WGS) entry which is preliminary data.</text>
</comment>
<dbReference type="EMBL" id="CAJVPZ010026235">
    <property type="protein sequence ID" value="CAG8725058.1"/>
    <property type="molecule type" value="Genomic_DNA"/>
</dbReference>
<gene>
    <name evidence="1" type="ORF">RFULGI_LOCUS11728</name>
</gene>
<reference evidence="1" key="1">
    <citation type="submission" date="2021-06" db="EMBL/GenBank/DDBJ databases">
        <authorList>
            <person name="Kallberg Y."/>
            <person name="Tangrot J."/>
            <person name="Rosling A."/>
        </authorList>
    </citation>
    <scope>NUCLEOTIDE SEQUENCE</scope>
    <source>
        <strain evidence="1">IN212</strain>
    </source>
</reference>
<evidence type="ECO:0000313" key="1">
    <source>
        <dbReference type="EMBL" id="CAG8725058.1"/>
    </source>
</evidence>
<sequence length="55" mass="6428">MEQRLESIRPYVQTLAAVLEIGEEITMDCDQVTLKNSDREASKYIILHEKKKYAE</sequence>
<dbReference type="AlphaFoldDB" id="A0A9N9I8G8"/>
<feature type="non-terminal residue" evidence="1">
    <location>
        <position position="55"/>
    </location>
</feature>
<organism evidence="1 2">
    <name type="scientific">Racocetra fulgida</name>
    <dbReference type="NCBI Taxonomy" id="60492"/>
    <lineage>
        <taxon>Eukaryota</taxon>
        <taxon>Fungi</taxon>
        <taxon>Fungi incertae sedis</taxon>
        <taxon>Mucoromycota</taxon>
        <taxon>Glomeromycotina</taxon>
        <taxon>Glomeromycetes</taxon>
        <taxon>Diversisporales</taxon>
        <taxon>Gigasporaceae</taxon>
        <taxon>Racocetra</taxon>
    </lineage>
</organism>
<keyword evidence="2" id="KW-1185">Reference proteome</keyword>
<evidence type="ECO:0000313" key="2">
    <source>
        <dbReference type="Proteomes" id="UP000789396"/>
    </source>
</evidence>
<protein>
    <submittedName>
        <fullName evidence="1">6831_t:CDS:1</fullName>
    </submittedName>
</protein>
<proteinExistence type="predicted"/>
<name>A0A9N9I8G8_9GLOM</name>
<accession>A0A9N9I8G8</accession>